<reference evidence="1" key="2">
    <citation type="submission" date="2021-04" db="EMBL/GenBank/DDBJ databases">
        <authorList>
            <person name="Gilroy R."/>
        </authorList>
    </citation>
    <scope>NUCLEOTIDE SEQUENCE</scope>
    <source>
        <strain evidence="1">G4-2901</strain>
    </source>
</reference>
<evidence type="ECO:0000313" key="1">
    <source>
        <dbReference type="EMBL" id="MBU3837091.1"/>
    </source>
</evidence>
<comment type="caution">
    <text evidence="1">The sequence shown here is derived from an EMBL/GenBank/DDBJ whole genome shotgun (WGS) entry which is preliminary data.</text>
</comment>
<dbReference type="EMBL" id="JAHLFW010000018">
    <property type="protein sequence ID" value="MBU3837091.1"/>
    <property type="molecule type" value="Genomic_DNA"/>
</dbReference>
<gene>
    <name evidence="1" type="ORF">H9777_01930</name>
</gene>
<dbReference type="Proteomes" id="UP000783796">
    <property type="component" value="Unassembled WGS sequence"/>
</dbReference>
<reference evidence="1" key="1">
    <citation type="journal article" date="2021" name="PeerJ">
        <title>Extensive microbial diversity within the chicken gut microbiome revealed by metagenomics and culture.</title>
        <authorList>
            <person name="Gilroy R."/>
            <person name="Ravi A."/>
            <person name="Getino M."/>
            <person name="Pursley I."/>
            <person name="Horton D.L."/>
            <person name="Alikhan N.F."/>
            <person name="Baker D."/>
            <person name="Gharbi K."/>
            <person name="Hall N."/>
            <person name="Watson M."/>
            <person name="Adriaenssens E.M."/>
            <person name="Foster-Nyarko E."/>
            <person name="Jarju S."/>
            <person name="Secka A."/>
            <person name="Antonio M."/>
            <person name="Oren A."/>
            <person name="Chaudhuri R.R."/>
            <person name="La Ragione R."/>
            <person name="Hildebrand F."/>
            <person name="Pallen M.J."/>
        </authorList>
    </citation>
    <scope>NUCLEOTIDE SEQUENCE</scope>
    <source>
        <strain evidence="1">G4-2901</strain>
    </source>
</reference>
<name>A0A948WWK8_9BACT</name>
<proteinExistence type="predicted"/>
<protein>
    <submittedName>
        <fullName evidence="1">Uncharacterized protein</fullName>
    </submittedName>
</protein>
<dbReference type="AlphaFoldDB" id="A0A948WWK8"/>
<evidence type="ECO:0000313" key="2">
    <source>
        <dbReference type="Proteomes" id="UP000783796"/>
    </source>
</evidence>
<organism evidence="1 2">
    <name type="scientific">Candidatus Phocaeicola faecigallinarum</name>
    <dbReference type="NCBI Taxonomy" id="2838732"/>
    <lineage>
        <taxon>Bacteria</taxon>
        <taxon>Pseudomonadati</taxon>
        <taxon>Bacteroidota</taxon>
        <taxon>Bacteroidia</taxon>
        <taxon>Bacteroidales</taxon>
        <taxon>Bacteroidaceae</taxon>
        <taxon>Phocaeicola</taxon>
    </lineage>
</organism>
<accession>A0A948WWK8</accession>
<sequence>MNKLFVLMLCCFAVINHIDAQKIKFEIAKDSTFNAADDYAQTSEGFDVDISQKNVVNLGIQLAQDVAYANSNPSKITDALANKSYYRQRVDLTLTSALPERTNVYSIITFLNDNSGTSSAMVTISNLEVEHFFNNNFKIRLGRLANTVSESQFFGRVALEETSAHVFGRRLFINDALEFDGSFKKKGGPSFFIGLKPQFKPLNLKAVYAGIHQTFKNGLQLHGIFSVNRQFEIDMQKYFPGFTGTDEYFSYEFEIAYKRPNITTFLNVGGNLAFKGLIPHASGKFDFINQLSPVVANKGDSFKETFTPAGGFRIFPAKMTPSLKFIAQAGLEAEFQGALTDRFSALNLCAYCKVNLTRRMVLTYYCTPQFIWQDFNLGTTSYIGGMVNYLRLSVTVGRPARMFL</sequence>